<evidence type="ECO:0000313" key="2">
    <source>
        <dbReference type="EMBL" id="TFW28349.1"/>
    </source>
</evidence>
<dbReference type="Gene3D" id="3.30.450.40">
    <property type="match status" value="1"/>
</dbReference>
<dbReference type="Proteomes" id="UP000298438">
    <property type="component" value="Unassembled WGS sequence"/>
</dbReference>
<dbReference type="AlphaFoldDB" id="A0A4Y9SSN4"/>
<dbReference type="SMART" id="SM00065">
    <property type="entry name" value="GAF"/>
    <property type="match status" value="1"/>
</dbReference>
<evidence type="ECO:0000259" key="1">
    <source>
        <dbReference type="SMART" id="SM00065"/>
    </source>
</evidence>
<feature type="domain" description="GAF" evidence="1">
    <location>
        <begin position="160"/>
        <end position="326"/>
    </location>
</feature>
<accession>A0A4Y9SSN4</accession>
<dbReference type="EMBL" id="SPVF01000038">
    <property type="protein sequence ID" value="TFW28349.1"/>
    <property type="molecule type" value="Genomic_DNA"/>
</dbReference>
<dbReference type="PANTHER" id="PTHR40660:SF1">
    <property type="entry name" value="5'-PHOSPHATE OXIDASE PUTATIVE DOMAIN-CONTAINING PROTEIN-RELATED"/>
    <property type="match status" value="1"/>
</dbReference>
<dbReference type="OrthoDB" id="1494384at2"/>
<dbReference type="Pfam" id="PF13185">
    <property type="entry name" value="GAF_2"/>
    <property type="match status" value="1"/>
</dbReference>
<evidence type="ECO:0000313" key="3">
    <source>
        <dbReference type="Proteomes" id="UP000298438"/>
    </source>
</evidence>
<dbReference type="InterPro" id="IPR003018">
    <property type="entry name" value="GAF"/>
</dbReference>
<dbReference type="Pfam" id="PF01243">
    <property type="entry name" value="PNPOx_N"/>
    <property type="match status" value="1"/>
</dbReference>
<protein>
    <submittedName>
        <fullName evidence="2">GAF domain-containing protein</fullName>
    </submittedName>
</protein>
<reference evidence="2 3" key="1">
    <citation type="submission" date="2019-03" db="EMBL/GenBank/DDBJ databases">
        <title>Draft Genome Sequence of Massilia arenosa sp. nov., a Novel Massilia Species Isolated from a Sandy-loam Maize Soil.</title>
        <authorList>
            <person name="Raths R."/>
            <person name="Peta V."/>
            <person name="Bucking H."/>
        </authorList>
    </citation>
    <scope>NUCLEOTIDE SEQUENCE [LARGE SCALE GENOMIC DNA]</scope>
    <source>
        <strain evidence="2 3">MC02</strain>
    </source>
</reference>
<dbReference type="SUPFAM" id="SSF50475">
    <property type="entry name" value="FMN-binding split barrel"/>
    <property type="match status" value="1"/>
</dbReference>
<dbReference type="InterPro" id="IPR012349">
    <property type="entry name" value="Split_barrel_FMN-bd"/>
</dbReference>
<gene>
    <name evidence="2" type="ORF">E4L96_02545</name>
</gene>
<dbReference type="RefSeq" id="WP_135205663.1">
    <property type="nucleotide sequence ID" value="NZ_SPVF01000038.1"/>
</dbReference>
<keyword evidence="3" id="KW-1185">Reference proteome</keyword>
<dbReference type="Gene3D" id="2.30.110.10">
    <property type="entry name" value="Electron Transport, Fmn-binding Protein, Chain A"/>
    <property type="match status" value="1"/>
</dbReference>
<organism evidence="2 3">
    <name type="scientific">Zemynaea arenosa</name>
    <dbReference type="NCBI Taxonomy" id="2561931"/>
    <lineage>
        <taxon>Bacteria</taxon>
        <taxon>Pseudomonadati</taxon>
        <taxon>Pseudomonadota</taxon>
        <taxon>Betaproteobacteria</taxon>
        <taxon>Burkholderiales</taxon>
        <taxon>Oxalobacteraceae</taxon>
        <taxon>Telluria group</taxon>
        <taxon>Zemynaea</taxon>
    </lineage>
</organism>
<dbReference type="InterPro" id="IPR011576">
    <property type="entry name" value="Pyridox_Oxase_N"/>
</dbReference>
<dbReference type="SUPFAM" id="SSF55781">
    <property type="entry name" value="GAF domain-like"/>
    <property type="match status" value="1"/>
</dbReference>
<comment type="caution">
    <text evidence="2">The sequence shown here is derived from an EMBL/GenBank/DDBJ whole genome shotgun (WGS) entry which is preliminary data.</text>
</comment>
<dbReference type="PANTHER" id="PTHR40660">
    <property type="entry name" value="5'-PHOSPHATE OXIDASE PUTATIVE DOMAIN-CONTAINING PROTEIN-RELATED"/>
    <property type="match status" value="1"/>
</dbReference>
<sequence>MTINLDAIRSCLEGVIPGTMATADLEGTPNVSYLSHVQFVDSEHVALSYQFFNKTRQNLLVNPHAMLAVIDPLTATHYRLTLEYIRTETAGPLFESMKARLAGIASHVGMTGVFKLLGSDIFRVTAIEQVPGETMPPPPPRHNLLASLRQVSETVRAQSDLDTLLNQTLAALAVHFDIPHSMVLLYDEPGSRLFTVASFGYDPSGVGAEIPLGDGVIGVAARERTPIRIGHMTSEYSYSRAIRQNTMQSGLHAALETEIPLAGLPDSRSQLAVPLLSGTRLIGVLYVESTQDLRYSYDDEDALVALGSQLGMAICILQAQSLAEDEAQAASDDAAGAPRGEPVVVRHYPENDSVFLDDDYLIKGVAGSVFWMLMCDFIEKGRTEFTNRELRLDPRVRLPDLSDNLEGRLLLLSRRLVERNACVKLEKTGRGRFRVVAERPLKLAEG</sequence>
<name>A0A4Y9SSN4_9BURK</name>
<proteinExistence type="predicted"/>
<dbReference type="InterPro" id="IPR029016">
    <property type="entry name" value="GAF-like_dom_sf"/>
</dbReference>